<proteinExistence type="predicted"/>
<sequence>MIEGTHEVGKRYVRSAGFHKGAAAPFGGWGIGGKVRTEALTTEPEHETEYQPNRMIGSNINRTG</sequence>
<dbReference type="Proteomes" id="UP000069914">
    <property type="component" value="Chromosome"/>
</dbReference>
<evidence type="ECO:0000313" key="2">
    <source>
        <dbReference type="Proteomes" id="UP000069914"/>
    </source>
</evidence>
<name>A0ABN4H9S6_YERAE</name>
<dbReference type="EMBL" id="CP011975">
    <property type="protein sequence ID" value="AKP34855.1"/>
    <property type="molecule type" value="Genomic_DNA"/>
</dbReference>
<accession>A0ABN4H9S6</accession>
<reference evidence="1 2" key="1">
    <citation type="journal article" date="2015" name="Genome Announc.">
        <title>De Novo Genome Sequence of Yersinia aleksiciae Y159T.</title>
        <authorList>
            <person name="Sprague L.D."/>
            <person name="Neubauer H."/>
        </authorList>
    </citation>
    <scope>NUCLEOTIDE SEQUENCE [LARGE SCALE GENOMIC DNA]</scope>
    <source>
        <strain evidence="1 2">159</strain>
    </source>
</reference>
<evidence type="ECO:0000313" key="1">
    <source>
        <dbReference type="EMBL" id="AKP34855.1"/>
    </source>
</evidence>
<protein>
    <submittedName>
        <fullName evidence="1">Uncharacterized protein</fullName>
    </submittedName>
</protein>
<keyword evidence="2" id="KW-1185">Reference proteome</keyword>
<organism evidence="1 2">
    <name type="scientific">Yersinia aleksiciae</name>
    <dbReference type="NCBI Taxonomy" id="263819"/>
    <lineage>
        <taxon>Bacteria</taxon>
        <taxon>Pseudomonadati</taxon>
        <taxon>Pseudomonadota</taxon>
        <taxon>Gammaproteobacteria</taxon>
        <taxon>Enterobacterales</taxon>
        <taxon>Yersiniaceae</taxon>
        <taxon>Yersinia</taxon>
    </lineage>
</organism>
<gene>
    <name evidence="1" type="ORF">ACZ76_15660</name>
</gene>